<keyword evidence="3" id="KW-1185">Reference proteome</keyword>
<organism evidence="2 3">
    <name type="scientific">Shewanella japonica</name>
    <dbReference type="NCBI Taxonomy" id="93973"/>
    <lineage>
        <taxon>Bacteria</taxon>
        <taxon>Pseudomonadati</taxon>
        <taxon>Pseudomonadota</taxon>
        <taxon>Gammaproteobacteria</taxon>
        <taxon>Alteromonadales</taxon>
        <taxon>Shewanellaceae</taxon>
        <taxon>Shewanella</taxon>
    </lineage>
</organism>
<name>A0ABM6JMY8_9GAMM</name>
<evidence type="ECO:0000313" key="2">
    <source>
        <dbReference type="EMBL" id="ARD23181.1"/>
    </source>
</evidence>
<reference evidence="2 3" key="1">
    <citation type="submission" date="2017-03" db="EMBL/GenBank/DDBJ databases">
        <title>Genome sequencing of Shewanella japonica KCTC 22435.</title>
        <authorList>
            <person name="Kim K.M."/>
        </authorList>
    </citation>
    <scope>NUCLEOTIDE SEQUENCE [LARGE SCALE GENOMIC DNA]</scope>
    <source>
        <strain evidence="2 3">KCTC 22435</strain>
    </source>
</reference>
<dbReference type="SUPFAM" id="SSF54637">
    <property type="entry name" value="Thioesterase/thiol ester dehydrase-isomerase"/>
    <property type="match status" value="1"/>
</dbReference>
<feature type="domain" description="Thioesterase" evidence="1">
    <location>
        <begin position="23"/>
        <end position="91"/>
    </location>
</feature>
<dbReference type="InterPro" id="IPR029069">
    <property type="entry name" value="HotDog_dom_sf"/>
</dbReference>
<evidence type="ECO:0000259" key="1">
    <source>
        <dbReference type="Pfam" id="PF03061"/>
    </source>
</evidence>
<dbReference type="Pfam" id="PF03061">
    <property type="entry name" value="4HBT"/>
    <property type="match status" value="1"/>
</dbReference>
<dbReference type="EMBL" id="CP020472">
    <property type="protein sequence ID" value="ARD23181.1"/>
    <property type="molecule type" value="Genomic_DNA"/>
</dbReference>
<protein>
    <submittedName>
        <fullName evidence="2">Thioesterase</fullName>
    </submittedName>
</protein>
<dbReference type="Gene3D" id="3.10.129.10">
    <property type="entry name" value="Hotdog Thioesterase"/>
    <property type="match status" value="1"/>
</dbReference>
<evidence type="ECO:0000313" key="3">
    <source>
        <dbReference type="Proteomes" id="UP000191820"/>
    </source>
</evidence>
<dbReference type="RefSeq" id="WP_055024995.1">
    <property type="nucleotide sequence ID" value="NZ_CANMJJ010000005.1"/>
</dbReference>
<dbReference type="Proteomes" id="UP000191820">
    <property type="component" value="Chromosome"/>
</dbReference>
<dbReference type="InterPro" id="IPR006683">
    <property type="entry name" value="Thioestr_dom"/>
</dbReference>
<gene>
    <name evidence="2" type="ORF">SJ2017_2903</name>
</gene>
<accession>A0ABM6JMY8</accession>
<proteinExistence type="predicted"/>
<sequence>MEYLGRHIVKLVDLNSDKKLCSGQLMKWLNEETSLYARCEMHSKLLMPKLVSEINFMCSASLGDVVEFGMEIISLGQSSITLRCKARNQSTNAPIAVVDKVVFVNINERGLPVPHGIRANAA</sequence>